<feature type="domain" description="ZU5" evidence="1">
    <location>
        <begin position="1"/>
        <end position="56"/>
    </location>
</feature>
<keyword evidence="3" id="KW-1185">Reference proteome</keyword>
<sequence length="56" mass="5990">ETLLSPLVMCGPHGLKFLKPVELRLPHCASMTPDGWSFALKSSDSSSGTLSFLSVL</sequence>
<gene>
    <name evidence="2" type="ORF">M9458_049128</name>
</gene>
<dbReference type="PANTHER" id="PTHR12582">
    <property type="entry name" value="NETRIN RECEPTOR UNC5"/>
    <property type="match status" value="1"/>
</dbReference>
<proteinExistence type="predicted"/>
<dbReference type="Gene3D" id="2.60.220.30">
    <property type="match status" value="1"/>
</dbReference>
<name>A0ABD0MY12_CIRMR</name>
<reference evidence="2 3" key="1">
    <citation type="submission" date="2024-05" db="EMBL/GenBank/DDBJ databases">
        <title>Genome sequencing and assembly of Indian major carp, Cirrhinus mrigala (Hamilton, 1822).</title>
        <authorList>
            <person name="Mohindra V."/>
            <person name="Chowdhury L.M."/>
            <person name="Lal K."/>
            <person name="Jena J.K."/>
        </authorList>
    </citation>
    <scope>NUCLEOTIDE SEQUENCE [LARGE SCALE GENOMIC DNA]</scope>
    <source>
        <strain evidence="2">CM1030</strain>
        <tissue evidence="2">Blood</tissue>
    </source>
</reference>
<dbReference type="EMBL" id="JAMKFB020000025">
    <property type="protein sequence ID" value="KAL0154865.1"/>
    <property type="molecule type" value="Genomic_DNA"/>
</dbReference>
<evidence type="ECO:0000313" key="3">
    <source>
        <dbReference type="Proteomes" id="UP001529510"/>
    </source>
</evidence>
<dbReference type="PROSITE" id="PS51145">
    <property type="entry name" value="ZU5"/>
    <property type="match status" value="1"/>
</dbReference>
<dbReference type="PANTHER" id="PTHR12582:SF47">
    <property type="entry name" value="NETRIN RECEPTOR UNC-5"/>
    <property type="match status" value="1"/>
</dbReference>
<dbReference type="AlphaFoldDB" id="A0ABD0MY12"/>
<feature type="non-terminal residue" evidence="2">
    <location>
        <position position="1"/>
    </location>
</feature>
<organism evidence="2 3">
    <name type="scientific">Cirrhinus mrigala</name>
    <name type="common">Mrigala</name>
    <dbReference type="NCBI Taxonomy" id="683832"/>
    <lineage>
        <taxon>Eukaryota</taxon>
        <taxon>Metazoa</taxon>
        <taxon>Chordata</taxon>
        <taxon>Craniata</taxon>
        <taxon>Vertebrata</taxon>
        <taxon>Euteleostomi</taxon>
        <taxon>Actinopterygii</taxon>
        <taxon>Neopterygii</taxon>
        <taxon>Teleostei</taxon>
        <taxon>Ostariophysi</taxon>
        <taxon>Cypriniformes</taxon>
        <taxon>Cyprinidae</taxon>
        <taxon>Labeoninae</taxon>
        <taxon>Labeonini</taxon>
        <taxon>Cirrhinus</taxon>
    </lineage>
</organism>
<dbReference type="Pfam" id="PF00791">
    <property type="entry name" value="ZU5"/>
    <property type="match status" value="1"/>
</dbReference>
<accession>A0ABD0MY12</accession>
<protein>
    <recommendedName>
        <fullName evidence="1">ZU5 domain-containing protein</fullName>
    </recommendedName>
</protein>
<evidence type="ECO:0000259" key="1">
    <source>
        <dbReference type="PROSITE" id="PS51145"/>
    </source>
</evidence>
<dbReference type="Proteomes" id="UP001529510">
    <property type="component" value="Unassembled WGS sequence"/>
</dbReference>
<dbReference type="InterPro" id="IPR000906">
    <property type="entry name" value="ZU5_dom"/>
</dbReference>
<dbReference type="InterPro" id="IPR037936">
    <property type="entry name" value="UNC5A-D"/>
</dbReference>
<evidence type="ECO:0000313" key="2">
    <source>
        <dbReference type="EMBL" id="KAL0154865.1"/>
    </source>
</evidence>
<comment type="caution">
    <text evidence="2">The sequence shown here is derived from an EMBL/GenBank/DDBJ whole genome shotgun (WGS) entry which is preliminary data.</text>
</comment>